<comment type="caution">
    <text evidence="2">The sequence shown here is derived from an EMBL/GenBank/DDBJ whole genome shotgun (WGS) entry which is preliminary data.</text>
</comment>
<evidence type="ECO:0000256" key="1">
    <source>
        <dbReference type="SAM" id="MobiDB-lite"/>
    </source>
</evidence>
<dbReference type="RefSeq" id="WP_283444031.1">
    <property type="nucleotide sequence ID" value="NZ_FXUL01000017.1"/>
</dbReference>
<reference evidence="2 3" key="1">
    <citation type="submission" date="2017-05" db="EMBL/GenBank/DDBJ databases">
        <authorList>
            <person name="Varghese N."/>
            <person name="Submissions S."/>
        </authorList>
    </citation>
    <scope>NUCLEOTIDE SEQUENCE [LARGE SCALE GENOMIC DNA]</scope>
    <source>
        <strain evidence="2 3">DSM 26001</strain>
    </source>
</reference>
<name>A0ABY1QI05_9BURK</name>
<gene>
    <name evidence="2" type="ORF">SAMN06295970_117136</name>
</gene>
<dbReference type="EMBL" id="FXUL01000017">
    <property type="protein sequence ID" value="SMP72093.1"/>
    <property type="molecule type" value="Genomic_DNA"/>
</dbReference>
<evidence type="ECO:0000313" key="3">
    <source>
        <dbReference type="Proteomes" id="UP001158049"/>
    </source>
</evidence>
<organism evidence="2 3">
    <name type="scientific">Noviherbaspirillum suwonense</name>
    <dbReference type="NCBI Taxonomy" id="1224511"/>
    <lineage>
        <taxon>Bacteria</taxon>
        <taxon>Pseudomonadati</taxon>
        <taxon>Pseudomonadota</taxon>
        <taxon>Betaproteobacteria</taxon>
        <taxon>Burkholderiales</taxon>
        <taxon>Oxalobacteraceae</taxon>
        <taxon>Noviherbaspirillum</taxon>
    </lineage>
</organism>
<protein>
    <submittedName>
        <fullName evidence="2">Uncharacterized protein</fullName>
    </submittedName>
</protein>
<feature type="region of interest" description="Disordered" evidence="1">
    <location>
        <begin position="95"/>
        <end position="149"/>
    </location>
</feature>
<dbReference type="Proteomes" id="UP001158049">
    <property type="component" value="Unassembled WGS sequence"/>
</dbReference>
<proteinExistence type="predicted"/>
<accession>A0ABY1QI05</accession>
<sequence length="149" mass="16559">MAQYWPGGRGYGDSAEAPELGSYDSNHLLDSILDKLHLPDDAALCDALDVDESVISDLRELRREVDAALLIRMHELTDISIVGLRNILGDRRRKARFAAEQEQQGQGGQGVEEDNPGQQQQAPRPREIERKDVDHQKPADPDPDDPVSP</sequence>
<evidence type="ECO:0000313" key="2">
    <source>
        <dbReference type="EMBL" id="SMP72093.1"/>
    </source>
</evidence>
<keyword evidence="3" id="KW-1185">Reference proteome</keyword>
<feature type="compositionally biased region" description="Basic and acidic residues" evidence="1">
    <location>
        <begin position="124"/>
        <end position="140"/>
    </location>
</feature>